<dbReference type="InterPro" id="IPR036374">
    <property type="entry name" value="OxRdtase_Mopterin-bd_sf"/>
</dbReference>
<keyword evidence="3" id="KW-1185">Reference proteome</keyword>
<organism evidence="2 3">
    <name type="scientific">Halarchaeum grantii</name>
    <dbReference type="NCBI Taxonomy" id="1193105"/>
    <lineage>
        <taxon>Archaea</taxon>
        <taxon>Methanobacteriati</taxon>
        <taxon>Methanobacteriota</taxon>
        <taxon>Stenosarchaea group</taxon>
        <taxon>Halobacteria</taxon>
        <taxon>Halobacteriales</taxon>
        <taxon>Halobacteriaceae</taxon>
    </lineage>
</organism>
<dbReference type="PANTHER" id="PTHR43032:SF4">
    <property type="entry name" value="OXIDOREDUCTASE MOLYBDOPTERIN-BINDING DOMAIN-CONTAINING PROTEIN"/>
    <property type="match status" value="1"/>
</dbReference>
<accession>A0A830EY34</accession>
<dbReference type="SUPFAM" id="SSF56524">
    <property type="entry name" value="Oxidoreductase molybdopterin-binding domain"/>
    <property type="match status" value="1"/>
</dbReference>
<sequence>MVRDVDFHLGHSSNPSFGGSRYKLGGLIFPFGNYPFQKRKLSFRRRRALFPDTGTLRSAEPLRRRMSVTDVTDLYREFGEERLPPGQTETSAFPVLDKSGTPDWDPETWSFSVRGAVAEEFDLSWEAFRELPSETQRQDFHCVTGWSKLDCEFTGVTFPTLLEEADVDADAVHVMFHGLDGYTTDLPLDVVNRREVLFAWDYDGEPLPREHGGPLRVVTPHRYAYKGAKWVDGVTFLTERERGYWEKRGYSVSANPWAEERYS</sequence>
<comment type="caution">
    <text evidence="2">The sequence shown here is derived from an EMBL/GenBank/DDBJ whole genome shotgun (WGS) entry which is preliminary data.</text>
</comment>
<dbReference type="Pfam" id="PF00174">
    <property type="entry name" value="Oxidored_molyb"/>
    <property type="match status" value="1"/>
</dbReference>
<evidence type="ECO:0000259" key="1">
    <source>
        <dbReference type="Pfam" id="PF00174"/>
    </source>
</evidence>
<dbReference type="CDD" id="cd02109">
    <property type="entry name" value="arch_bact_SO_family_Moco"/>
    <property type="match status" value="1"/>
</dbReference>
<proteinExistence type="predicted"/>
<dbReference type="Proteomes" id="UP000628840">
    <property type="component" value="Unassembled WGS sequence"/>
</dbReference>
<evidence type="ECO:0000313" key="3">
    <source>
        <dbReference type="Proteomes" id="UP000628840"/>
    </source>
</evidence>
<gene>
    <name evidence="2" type="ORF">GCM10009037_01570</name>
</gene>
<feature type="domain" description="Oxidoreductase molybdopterin-binding" evidence="1">
    <location>
        <begin position="100"/>
        <end position="245"/>
    </location>
</feature>
<dbReference type="EMBL" id="BMPF01000001">
    <property type="protein sequence ID" value="GGL21906.1"/>
    <property type="molecule type" value="Genomic_DNA"/>
</dbReference>
<protein>
    <submittedName>
        <fullName evidence="2">Sulfite oxidase</fullName>
    </submittedName>
</protein>
<dbReference type="InterPro" id="IPR000572">
    <property type="entry name" value="OxRdtase_Mopterin-bd_dom"/>
</dbReference>
<reference evidence="2 3" key="1">
    <citation type="journal article" date="2019" name="Int. J. Syst. Evol. Microbiol.">
        <title>The Global Catalogue of Microorganisms (GCM) 10K type strain sequencing project: providing services to taxonomists for standard genome sequencing and annotation.</title>
        <authorList>
            <consortium name="The Broad Institute Genomics Platform"/>
            <consortium name="The Broad Institute Genome Sequencing Center for Infectious Disease"/>
            <person name="Wu L."/>
            <person name="Ma J."/>
        </authorList>
    </citation>
    <scope>NUCLEOTIDE SEQUENCE [LARGE SCALE GENOMIC DNA]</scope>
    <source>
        <strain evidence="2 3">JCM 19585</strain>
    </source>
</reference>
<name>A0A830EY34_9EURY</name>
<dbReference type="AlphaFoldDB" id="A0A830EY34"/>
<evidence type="ECO:0000313" key="2">
    <source>
        <dbReference type="EMBL" id="GGL21906.1"/>
    </source>
</evidence>
<dbReference type="PANTHER" id="PTHR43032">
    <property type="entry name" value="PROTEIN-METHIONINE-SULFOXIDE REDUCTASE"/>
    <property type="match status" value="1"/>
</dbReference>
<dbReference type="Gene3D" id="3.90.420.10">
    <property type="entry name" value="Oxidoreductase, molybdopterin-binding domain"/>
    <property type="match status" value="1"/>
</dbReference>